<dbReference type="EMBL" id="QWKP01000176">
    <property type="protein sequence ID" value="RHA42019.1"/>
    <property type="molecule type" value="Genomic_DNA"/>
</dbReference>
<keyword evidence="5" id="KW-0479">Metal-binding</keyword>
<name>A0A413RMF6_9CELL</name>
<keyword evidence="6" id="KW-0378">Hydrolase</keyword>
<gene>
    <name evidence="13" type="primary">pgeF</name>
    <name evidence="13" type="ORF">D1825_07745</name>
</gene>
<comment type="catalytic activity">
    <reaction evidence="1">
        <text>inosine + phosphate = alpha-D-ribose 1-phosphate + hypoxanthine</text>
        <dbReference type="Rhea" id="RHEA:27646"/>
        <dbReference type="ChEBI" id="CHEBI:17368"/>
        <dbReference type="ChEBI" id="CHEBI:17596"/>
        <dbReference type="ChEBI" id="CHEBI:43474"/>
        <dbReference type="ChEBI" id="CHEBI:57720"/>
        <dbReference type="EC" id="2.4.2.1"/>
    </reaction>
    <physiologicalReaction direction="left-to-right" evidence="1">
        <dbReference type="Rhea" id="RHEA:27647"/>
    </physiologicalReaction>
</comment>
<proteinExistence type="inferred from homology"/>
<sequence>MALDEAELGAGVRAGFTSRLGGTSLAPYSGLNLGDHVGDDPQAVARNRALLASWVGADVVFSAQVHGRGVVVLDGPPTGPVGEADALVSCDPSVAVAVVVADCVPVLLADDDAGVVAAVHAGRPGLVAGVLQAALDAMVGAGARRDRVVASLGPSIAGSSYEVPAAMRDEVEAAVPGTATLTSWGTPALDLPAGVVGVLRAQGISSIATSSADTWTDRDYYSFRREGRTGRFAGVVRPTH</sequence>
<dbReference type="InterPro" id="IPR011324">
    <property type="entry name" value="Cytotoxic_necrot_fac-like_cat"/>
</dbReference>
<comment type="catalytic activity">
    <reaction evidence="10">
        <text>adenosine + phosphate = alpha-D-ribose 1-phosphate + adenine</text>
        <dbReference type="Rhea" id="RHEA:27642"/>
        <dbReference type="ChEBI" id="CHEBI:16335"/>
        <dbReference type="ChEBI" id="CHEBI:16708"/>
        <dbReference type="ChEBI" id="CHEBI:43474"/>
        <dbReference type="ChEBI" id="CHEBI:57720"/>
        <dbReference type="EC" id="2.4.2.1"/>
    </reaction>
    <physiologicalReaction direction="left-to-right" evidence="10">
        <dbReference type="Rhea" id="RHEA:27643"/>
    </physiologicalReaction>
</comment>
<evidence type="ECO:0000256" key="12">
    <source>
        <dbReference type="RuleBase" id="RU361274"/>
    </source>
</evidence>
<keyword evidence="7" id="KW-0862">Zinc</keyword>
<dbReference type="InterPro" id="IPR038371">
    <property type="entry name" value="Cu_polyphenol_OxRdtase_sf"/>
</dbReference>
<dbReference type="SUPFAM" id="SSF64438">
    <property type="entry name" value="CNF1/YfiH-like putative cysteine hydrolases"/>
    <property type="match status" value="1"/>
</dbReference>
<dbReference type="Gene3D" id="3.60.140.10">
    <property type="entry name" value="CNF1/YfiH-like putative cysteine hydrolases"/>
    <property type="match status" value="1"/>
</dbReference>
<organism evidence="13 14">
    <name type="scientific">Cellulomonas rhizosphaerae</name>
    <dbReference type="NCBI Taxonomy" id="2293719"/>
    <lineage>
        <taxon>Bacteria</taxon>
        <taxon>Bacillati</taxon>
        <taxon>Actinomycetota</taxon>
        <taxon>Actinomycetes</taxon>
        <taxon>Micrococcales</taxon>
        <taxon>Cellulomonadaceae</taxon>
        <taxon>Cellulomonas</taxon>
    </lineage>
</organism>
<dbReference type="GO" id="GO:0017061">
    <property type="term" value="F:S-methyl-5-thioadenosine phosphorylase activity"/>
    <property type="evidence" value="ECO:0007669"/>
    <property type="project" value="UniProtKB-EC"/>
</dbReference>
<evidence type="ECO:0000256" key="7">
    <source>
        <dbReference type="ARBA" id="ARBA00022833"/>
    </source>
</evidence>
<dbReference type="PANTHER" id="PTHR30616">
    <property type="entry name" value="UNCHARACTERIZED PROTEIN YFIH"/>
    <property type="match status" value="1"/>
</dbReference>
<comment type="catalytic activity">
    <reaction evidence="11">
        <text>S-methyl-5'-thioadenosine + phosphate = 5-(methylsulfanyl)-alpha-D-ribose 1-phosphate + adenine</text>
        <dbReference type="Rhea" id="RHEA:11852"/>
        <dbReference type="ChEBI" id="CHEBI:16708"/>
        <dbReference type="ChEBI" id="CHEBI:17509"/>
        <dbReference type="ChEBI" id="CHEBI:43474"/>
        <dbReference type="ChEBI" id="CHEBI:58533"/>
        <dbReference type="EC" id="2.4.2.28"/>
    </reaction>
    <physiologicalReaction direction="left-to-right" evidence="11">
        <dbReference type="Rhea" id="RHEA:11853"/>
    </physiologicalReaction>
</comment>
<dbReference type="CDD" id="cd16833">
    <property type="entry name" value="YfiH"/>
    <property type="match status" value="1"/>
</dbReference>
<protein>
    <recommendedName>
        <fullName evidence="12">Purine nucleoside phosphorylase</fullName>
    </recommendedName>
</protein>
<keyword evidence="4" id="KW-0808">Transferase</keyword>
<evidence type="ECO:0000313" key="13">
    <source>
        <dbReference type="EMBL" id="RHA42019.1"/>
    </source>
</evidence>
<accession>A0A413RMF6</accession>
<dbReference type="Proteomes" id="UP000283374">
    <property type="component" value="Unassembled WGS sequence"/>
</dbReference>
<evidence type="ECO:0000256" key="9">
    <source>
        <dbReference type="ARBA" id="ARBA00047989"/>
    </source>
</evidence>
<dbReference type="NCBIfam" id="TIGR00726">
    <property type="entry name" value="peptidoglycan editing factor PgeF"/>
    <property type="match status" value="1"/>
</dbReference>
<evidence type="ECO:0000256" key="4">
    <source>
        <dbReference type="ARBA" id="ARBA00022679"/>
    </source>
</evidence>
<evidence type="ECO:0000256" key="3">
    <source>
        <dbReference type="ARBA" id="ARBA00007353"/>
    </source>
</evidence>
<comment type="function">
    <text evidence="2">Purine nucleoside enzyme that catalyzes the phosphorolysis of adenosine and inosine nucleosides, yielding D-ribose 1-phosphate and the respective free bases, adenine and hypoxanthine. Also catalyzes the phosphorolysis of S-methyl-5'-thioadenosine into adenine and S-methyl-5-thio-alpha-D-ribose 1-phosphate. Also has adenosine deaminase activity.</text>
</comment>
<evidence type="ECO:0000256" key="11">
    <source>
        <dbReference type="ARBA" id="ARBA00049893"/>
    </source>
</evidence>
<evidence type="ECO:0000256" key="1">
    <source>
        <dbReference type="ARBA" id="ARBA00000553"/>
    </source>
</evidence>
<evidence type="ECO:0000256" key="5">
    <source>
        <dbReference type="ARBA" id="ARBA00022723"/>
    </source>
</evidence>
<keyword evidence="14" id="KW-1185">Reference proteome</keyword>
<comment type="catalytic activity">
    <reaction evidence="9">
        <text>adenosine + H2O + H(+) = inosine + NH4(+)</text>
        <dbReference type="Rhea" id="RHEA:24408"/>
        <dbReference type="ChEBI" id="CHEBI:15377"/>
        <dbReference type="ChEBI" id="CHEBI:15378"/>
        <dbReference type="ChEBI" id="CHEBI:16335"/>
        <dbReference type="ChEBI" id="CHEBI:17596"/>
        <dbReference type="ChEBI" id="CHEBI:28938"/>
        <dbReference type="EC" id="3.5.4.4"/>
    </reaction>
    <physiologicalReaction direction="left-to-right" evidence="9">
        <dbReference type="Rhea" id="RHEA:24409"/>
    </physiologicalReaction>
</comment>
<dbReference type="GO" id="GO:0005507">
    <property type="term" value="F:copper ion binding"/>
    <property type="evidence" value="ECO:0007669"/>
    <property type="project" value="TreeGrafter"/>
</dbReference>
<dbReference type="OrthoDB" id="4279at2"/>
<dbReference type="InterPro" id="IPR003730">
    <property type="entry name" value="Cu_polyphenol_OxRdtase"/>
</dbReference>
<evidence type="ECO:0000256" key="6">
    <source>
        <dbReference type="ARBA" id="ARBA00022801"/>
    </source>
</evidence>
<dbReference type="GO" id="GO:0016787">
    <property type="term" value="F:hydrolase activity"/>
    <property type="evidence" value="ECO:0007669"/>
    <property type="project" value="UniProtKB-KW"/>
</dbReference>
<reference evidence="13 14" key="1">
    <citation type="submission" date="2018-08" db="EMBL/GenBank/DDBJ databases">
        <title>Cellulomonas rhizosphaerae sp. nov., a novel actinomycete isolated from soil.</title>
        <authorList>
            <person name="Tian Y."/>
        </authorList>
    </citation>
    <scope>NUCLEOTIDE SEQUENCE [LARGE SCALE GENOMIC DNA]</scope>
    <source>
        <strain evidence="13 14">NEAU-TCZ24</strain>
    </source>
</reference>
<keyword evidence="8" id="KW-0186">Copper</keyword>
<dbReference type="Pfam" id="PF02578">
    <property type="entry name" value="Cu-oxidase_4"/>
    <property type="match status" value="1"/>
</dbReference>
<dbReference type="PANTHER" id="PTHR30616:SF2">
    <property type="entry name" value="PURINE NUCLEOSIDE PHOSPHORYLASE LACC1"/>
    <property type="match status" value="1"/>
</dbReference>
<dbReference type="AlphaFoldDB" id="A0A413RMF6"/>
<comment type="caution">
    <text evidence="13">The sequence shown here is derived from an EMBL/GenBank/DDBJ whole genome shotgun (WGS) entry which is preliminary data.</text>
</comment>
<evidence type="ECO:0000313" key="14">
    <source>
        <dbReference type="Proteomes" id="UP000283374"/>
    </source>
</evidence>
<evidence type="ECO:0000256" key="2">
    <source>
        <dbReference type="ARBA" id="ARBA00003215"/>
    </source>
</evidence>
<comment type="similarity">
    <text evidence="3 12">Belongs to the purine nucleoside phosphorylase YfiH/LACC1 family.</text>
</comment>
<evidence type="ECO:0000256" key="8">
    <source>
        <dbReference type="ARBA" id="ARBA00023008"/>
    </source>
</evidence>
<evidence type="ECO:0000256" key="10">
    <source>
        <dbReference type="ARBA" id="ARBA00048968"/>
    </source>
</evidence>